<accession>A0A1L4D3S4</accession>
<sequence>MNSCSISLNNLFNEMIKYPIQSFVIFKIFFNLNSNLHFYKKHVSQLKEPCQFGIIDSILVHNLITNIHILI</sequence>
<dbReference type="STRING" id="1915309.AXG55_13475"/>
<evidence type="ECO:0000313" key="1">
    <source>
        <dbReference type="EMBL" id="APJ04851.1"/>
    </source>
</evidence>
<protein>
    <submittedName>
        <fullName evidence="1">Uncharacterized protein</fullName>
    </submittedName>
</protein>
<keyword evidence="2" id="KW-1185">Reference proteome</keyword>
<evidence type="ECO:0000313" key="2">
    <source>
        <dbReference type="Proteomes" id="UP000184731"/>
    </source>
</evidence>
<name>A0A1L4D3S4_9BACT</name>
<organism evidence="1 2">
    <name type="scientific">Silvanigrella aquatica</name>
    <dbReference type="NCBI Taxonomy" id="1915309"/>
    <lineage>
        <taxon>Bacteria</taxon>
        <taxon>Pseudomonadati</taxon>
        <taxon>Bdellovibrionota</taxon>
        <taxon>Oligoflexia</taxon>
        <taxon>Silvanigrellales</taxon>
        <taxon>Silvanigrellaceae</taxon>
        <taxon>Silvanigrella</taxon>
    </lineage>
</organism>
<gene>
    <name evidence="1" type="ORF">AXG55_13475</name>
</gene>
<dbReference type="AlphaFoldDB" id="A0A1L4D3S4"/>
<dbReference type="KEGG" id="saqi:AXG55_13475"/>
<dbReference type="EMBL" id="CP017834">
    <property type="protein sequence ID" value="APJ04851.1"/>
    <property type="molecule type" value="Genomic_DNA"/>
</dbReference>
<reference evidence="1 2" key="1">
    <citation type="submission" date="2016-10" db="EMBL/GenBank/DDBJ databases">
        <title>Silvanigrella aquatica sp. nov., isolated from a freshwater lake located in the Black Forest, Germany, description of Silvanigrellaceae fam. nov., Silvanigrellales ord. nov., reclassification of the order Bdellovibrionales in the class Oligoflexia, reclassification of the families Bacteriovoracaceae and Halobacteriovoraceae in the new order Bacteriovoracales ord. nov., and reclassification of the family Pseudobacteriovoracaceae in the order Oligoflexiales.</title>
        <authorList>
            <person name="Hahn M.W."/>
            <person name="Schmidt J."/>
            <person name="Koll U."/>
            <person name="Rohde M."/>
            <person name="Verbag S."/>
            <person name="Pitt A."/>
            <person name="Nakai R."/>
            <person name="Naganuma T."/>
            <person name="Lang E."/>
        </authorList>
    </citation>
    <scope>NUCLEOTIDE SEQUENCE [LARGE SCALE GENOMIC DNA]</scope>
    <source>
        <strain evidence="1 2">MWH-Nonnen-W8red</strain>
    </source>
</reference>
<dbReference type="Proteomes" id="UP000184731">
    <property type="component" value="Chromosome"/>
</dbReference>
<proteinExistence type="predicted"/>